<dbReference type="Proteomes" id="UP000187283">
    <property type="component" value="Unassembled WGS sequence"/>
</dbReference>
<reference evidence="3 4" key="1">
    <citation type="submission" date="2017-01" db="EMBL/GenBank/DDBJ databases">
        <authorList>
            <person name="Mah S.A."/>
            <person name="Swanson W.J."/>
            <person name="Moy G.W."/>
            <person name="Vacquier V.D."/>
        </authorList>
    </citation>
    <scope>NUCLEOTIDE SEQUENCE [LARGE SCALE GENOMIC DNA]</scope>
    <source>
        <strain evidence="3 4">GSMNP</strain>
    </source>
</reference>
<feature type="compositionally biased region" description="Polar residues" evidence="2">
    <location>
        <begin position="105"/>
        <end position="120"/>
    </location>
</feature>
<keyword evidence="1" id="KW-0175">Coiled coil</keyword>
<dbReference type="PANTHER" id="PTHR15885">
    <property type="entry name" value="COILED-COIL DOMAIN-CONTAINING PROTEIN 174"/>
    <property type="match status" value="1"/>
</dbReference>
<keyword evidence="4" id="KW-1185">Reference proteome</keyword>
<name>A0A1R1XF87_9FUNG</name>
<accession>A0A1R1XF87</accession>
<dbReference type="AlphaFoldDB" id="A0A1R1XF87"/>
<organism evidence="3 4">
    <name type="scientific">Smittium culicis</name>
    <dbReference type="NCBI Taxonomy" id="133412"/>
    <lineage>
        <taxon>Eukaryota</taxon>
        <taxon>Fungi</taxon>
        <taxon>Fungi incertae sedis</taxon>
        <taxon>Zoopagomycota</taxon>
        <taxon>Kickxellomycotina</taxon>
        <taxon>Harpellomycetes</taxon>
        <taxon>Harpellales</taxon>
        <taxon>Legeriomycetaceae</taxon>
        <taxon>Smittium</taxon>
    </lineage>
</organism>
<proteinExistence type="predicted"/>
<evidence type="ECO:0000256" key="1">
    <source>
        <dbReference type="ARBA" id="ARBA00023054"/>
    </source>
</evidence>
<sequence length="151" mass="16852">MCRHLDTRNRGAGFYKFSQDEDVRKQQQEELDKLRAETIMKRKHAFTDISSRRTKLLADRKSKLVEYLRDNNPLLNPLNISFLVTADGSCGDGRRAGSVDPGCSANASNAVSSDTAGGTDSTHDFYEISTKPSLDSKISEFLDTAFKLSRK</sequence>
<dbReference type="PANTHER" id="PTHR15885:SF1">
    <property type="entry name" value="COILED-COIL DOMAIN-CONTAINING PROTEIN 174"/>
    <property type="match status" value="1"/>
</dbReference>
<dbReference type="InterPro" id="IPR025066">
    <property type="entry name" value="CCDC174-like"/>
</dbReference>
<feature type="region of interest" description="Disordered" evidence="2">
    <location>
        <begin position="93"/>
        <end position="122"/>
    </location>
</feature>
<evidence type="ECO:0000256" key="2">
    <source>
        <dbReference type="SAM" id="MobiDB-lite"/>
    </source>
</evidence>
<comment type="caution">
    <text evidence="3">The sequence shown here is derived from an EMBL/GenBank/DDBJ whole genome shotgun (WGS) entry which is preliminary data.</text>
</comment>
<gene>
    <name evidence="3" type="ORF">AYI70_g8590</name>
</gene>
<dbReference type="GO" id="GO:0005634">
    <property type="term" value="C:nucleus"/>
    <property type="evidence" value="ECO:0007669"/>
    <property type="project" value="TreeGrafter"/>
</dbReference>
<dbReference type="OrthoDB" id="333551at2759"/>
<dbReference type="Pfam" id="PF13300">
    <property type="entry name" value="DUF4078"/>
    <property type="match status" value="1"/>
</dbReference>
<evidence type="ECO:0000313" key="3">
    <source>
        <dbReference type="EMBL" id="OMJ13297.1"/>
    </source>
</evidence>
<evidence type="ECO:0000313" key="4">
    <source>
        <dbReference type="Proteomes" id="UP000187283"/>
    </source>
</evidence>
<dbReference type="EMBL" id="LSSN01003550">
    <property type="protein sequence ID" value="OMJ13297.1"/>
    <property type="molecule type" value="Genomic_DNA"/>
</dbReference>
<protein>
    <submittedName>
        <fullName evidence="3">Uncharacterized protein</fullName>
    </submittedName>
</protein>